<dbReference type="CDD" id="cd00054">
    <property type="entry name" value="EGF_CA"/>
    <property type="match status" value="3"/>
</dbReference>
<dbReference type="PROSITE" id="PS00010">
    <property type="entry name" value="ASX_HYDROXYL"/>
    <property type="match status" value="3"/>
</dbReference>
<keyword evidence="12 16" id="KW-1015">Disulfide bond</keyword>
<feature type="compositionally biased region" description="Gly residues" evidence="17">
    <location>
        <begin position="58"/>
        <end position="74"/>
    </location>
</feature>
<dbReference type="InterPro" id="IPR011042">
    <property type="entry name" value="6-blade_b-propeller_TolB-like"/>
</dbReference>
<feature type="disulfide bond" evidence="16">
    <location>
        <begin position="667"/>
        <end position="676"/>
    </location>
</feature>
<dbReference type="FunFam" id="2.10.25.10:FF:000020">
    <property type="entry name" value="Latent-transforming growth factor beta-binding protein 1"/>
    <property type="match status" value="1"/>
</dbReference>
<dbReference type="PROSITE" id="PS00022">
    <property type="entry name" value="EGF_1"/>
    <property type="match status" value="2"/>
</dbReference>
<evidence type="ECO:0000313" key="20">
    <source>
        <dbReference type="EMBL" id="KAF0037269.1"/>
    </source>
</evidence>
<dbReference type="InterPro" id="IPR018097">
    <property type="entry name" value="EGF_Ca-bd_CS"/>
</dbReference>
<dbReference type="PROSITE" id="PS01187">
    <property type="entry name" value="EGF_CA"/>
    <property type="match status" value="3"/>
</dbReference>
<keyword evidence="5" id="KW-0964">Secreted</keyword>
<dbReference type="SUPFAM" id="SSF50952">
    <property type="entry name" value="Soluble quinoprotein glucose dehydrogenase"/>
    <property type="match status" value="1"/>
</dbReference>
<dbReference type="PROSITE" id="PS50026">
    <property type="entry name" value="EGF_3"/>
    <property type="match status" value="4"/>
</dbReference>
<accession>A0A6A4SX28</accession>
<evidence type="ECO:0000313" key="21">
    <source>
        <dbReference type="Proteomes" id="UP000438429"/>
    </source>
</evidence>
<evidence type="ECO:0000256" key="11">
    <source>
        <dbReference type="ARBA" id="ARBA00023136"/>
    </source>
</evidence>
<keyword evidence="6 16" id="KW-0245">EGF-like domain</keyword>
<dbReference type="Pfam" id="PF12947">
    <property type="entry name" value="EGF_3"/>
    <property type="match status" value="1"/>
</dbReference>
<keyword evidence="13" id="KW-0325">Glycoprotein</keyword>
<feature type="region of interest" description="Disordered" evidence="17">
    <location>
        <begin position="54"/>
        <end position="74"/>
    </location>
</feature>
<dbReference type="Pfam" id="PF07645">
    <property type="entry name" value="EGF_CA"/>
    <property type="match status" value="2"/>
</dbReference>
<comment type="similarity">
    <text evidence="3">Belongs to the HHIP family.</text>
</comment>
<keyword evidence="10" id="KW-0862">Zinc</keyword>
<evidence type="ECO:0000256" key="12">
    <source>
        <dbReference type="ARBA" id="ARBA00023157"/>
    </source>
</evidence>
<dbReference type="SUPFAM" id="SSF57184">
    <property type="entry name" value="Growth factor receptor domain"/>
    <property type="match status" value="1"/>
</dbReference>
<feature type="chain" id="PRO_5025544604" description="Hedgehog-interacting protein" evidence="18">
    <location>
        <begin position="23"/>
        <end position="964"/>
    </location>
</feature>
<dbReference type="PANTHER" id="PTHR19328">
    <property type="entry name" value="HEDGEHOG-INTERACTING PROTEIN"/>
    <property type="match status" value="1"/>
</dbReference>
<feature type="domain" description="EGF-like" evidence="19">
    <location>
        <begin position="770"/>
        <end position="810"/>
    </location>
</feature>
<dbReference type="InterPro" id="IPR049883">
    <property type="entry name" value="NOTCH1_EGF-like"/>
</dbReference>
<dbReference type="EMBL" id="VEVO01000009">
    <property type="protein sequence ID" value="KAF0037269.1"/>
    <property type="molecule type" value="Genomic_DNA"/>
</dbReference>
<keyword evidence="7" id="KW-0479">Metal-binding</keyword>
<keyword evidence="9" id="KW-0677">Repeat</keyword>
<evidence type="ECO:0000256" key="1">
    <source>
        <dbReference type="ARBA" id="ARBA00004202"/>
    </source>
</evidence>
<dbReference type="FunFam" id="2.10.25.10:FF:000010">
    <property type="entry name" value="Pro-epidermal growth factor"/>
    <property type="match status" value="1"/>
</dbReference>
<evidence type="ECO:0000256" key="16">
    <source>
        <dbReference type="PROSITE-ProRule" id="PRU00076"/>
    </source>
</evidence>
<evidence type="ECO:0000259" key="19">
    <source>
        <dbReference type="PROSITE" id="PS50026"/>
    </source>
</evidence>
<dbReference type="InterPro" id="IPR000742">
    <property type="entry name" value="EGF"/>
</dbReference>
<proteinExistence type="inferred from homology"/>
<feature type="domain" description="EGF-like" evidence="19">
    <location>
        <begin position="851"/>
        <end position="895"/>
    </location>
</feature>
<gene>
    <name evidence="20" type="ORF">F2P81_010143</name>
</gene>
<dbReference type="InterPro" id="IPR000152">
    <property type="entry name" value="EGF-type_Asp/Asn_hydroxyl_site"/>
</dbReference>
<dbReference type="SUPFAM" id="SSF57196">
    <property type="entry name" value="EGF/Laminin"/>
    <property type="match status" value="1"/>
</dbReference>
<evidence type="ECO:0000256" key="9">
    <source>
        <dbReference type="ARBA" id="ARBA00022737"/>
    </source>
</evidence>
<comment type="caution">
    <text evidence="16">Lacks conserved residue(s) required for the propagation of feature annotation.</text>
</comment>
<dbReference type="InterPro" id="IPR011041">
    <property type="entry name" value="Quinoprot_gluc/sorb_DH_b-prop"/>
</dbReference>
<comment type="subunit">
    <text evidence="14">Interacts with all three hedgehog family members, SHH, IHH and DHH.</text>
</comment>
<organism evidence="20 21">
    <name type="scientific">Scophthalmus maximus</name>
    <name type="common">Turbot</name>
    <name type="synonym">Psetta maxima</name>
    <dbReference type="NCBI Taxonomy" id="52904"/>
    <lineage>
        <taxon>Eukaryota</taxon>
        <taxon>Metazoa</taxon>
        <taxon>Chordata</taxon>
        <taxon>Craniata</taxon>
        <taxon>Vertebrata</taxon>
        <taxon>Euteleostomi</taxon>
        <taxon>Actinopterygii</taxon>
        <taxon>Neopterygii</taxon>
        <taxon>Teleostei</taxon>
        <taxon>Neoteleostei</taxon>
        <taxon>Acanthomorphata</taxon>
        <taxon>Carangaria</taxon>
        <taxon>Pleuronectiformes</taxon>
        <taxon>Pleuronectoidei</taxon>
        <taxon>Scophthalmidae</taxon>
        <taxon>Scophthalmus</taxon>
    </lineage>
</organism>
<feature type="domain" description="EGF-like" evidence="19">
    <location>
        <begin position="896"/>
        <end position="936"/>
    </location>
</feature>
<evidence type="ECO:0000256" key="15">
    <source>
        <dbReference type="ARBA" id="ARBA00069123"/>
    </source>
</evidence>
<evidence type="ECO:0000256" key="17">
    <source>
        <dbReference type="SAM" id="MobiDB-lite"/>
    </source>
</evidence>
<dbReference type="InterPro" id="IPR012938">
    <property type="entry name" value="Glc/Sorbosone_DH"/>
</dbReference>
<evidence type="ECO:0000256" key="3">
    <source>
        <dbReference type="ARBA" id="ARBA00010658"/>
    </source>
</evidence>
<dbReference type="InterPro" id="IPR001881">
    <property type="entry name" value="EGF-like_Ca-bd_dom"/>
</dbReference>
<dbReference type="FunFam" id="2.10.25.10:FF:000038">
    <property type="entry name" value="Fibrillin 2"/>
    <property type="match status" value="2"/>
</dbReference>
<dbReference type="PROSITE" id="PS01186">
    <property type="entry name" value="EGF_2"/>
    <property type="match status" value="3"/>
</dbReference>
<evidence type="ECO:0000256" key="13">
    <source>
        <dbReference type="ARBA" id="ARBA00023180"/>
    </source>
</evidence>
<comment type="caution">
    <text evidence="20">The sequence shown here is derived from an EMBL/GenBank/DDBJ whole genome shotgun (WGS) entry which is preliminary data.</text>
</comment>
<keyword evidence="4" id="KW-1003">Cell membrane</keyword>
<dbReference type="InterPro" id="IPR024731">
    <property type="entry name" value="NELL2-like_EGF"/>
</dbReference>
<evidence type="ECO:0000256" key="7">
    <source>
        <dbReference type="ARBA" id="ARBA00022723"/>
    </source>
</evidence>
<dbReference type="AlphaFoldDB" id="A0A6A4SX28"/>
<evidence type="ECO:0000256" key="2">
    <source>
        <dbReference type="ARBA" id="ARBA00004613"/>
    </source>
</evidence>
<comment type="subcellular location">
    <subcellularLocation>
        <location evidence="1">Cell membrane</location>
        <topology evidence="1">Peripheral membrane protein</topology>
    </subcellularLocation>
    <subcellularLocation>
        <location evidence="2">Secreted</location>
    </subcellularLocation>
</comment>
<evidence type="ECO:0000256" key="6">
    <source>
        <dbReference type="ARBA" id="ARBA00022536"/>
    </source>
</evidence>
<evidence type="ECO:0000256" key="14">
    <source>
        <dbReference type="ARBA" id="ARBA00064170"/>
    </source>
</evidence>
<dbReference type="SMART" id="SM00181">
    <property type="entry name" value="EGF"/>
    <property type="match status" value="7"/>
</dbReference>
<dbReference type="PANTHER" id="PTHR19328:SF27">
    <property type="entry name" value="HEDGEHOG-INTERACTING PROTEIN"/>
    <property type="match status" value="1"/>
</dbReference>
<dbReference type="InterPro" id="IPR009030">
    <property type="entry name" value="Growth_fac_rcpt_cys_sf"/>
</dbReference>
<dbReference type="Pfam" id="PF07995">
    <property type="entry name" value="GSDH"/>
    <property type="match status" value="1"/>
</dbReference>
<keyword evidence="8 18" id="KW-0732">Signal</keyword>
<protein>
    <recommendedName>
        <fullName evidence="15">Hedgehog-interacting protein</fullName>
    </recommendedName>
</protein>
<keyword evidence="11" id="KW-0472">Membrane</keyword>
<feature type="domain" description="EGF-like" evidence="19">
    <location>
        <begin position="645"/>
        <end position="677"/>
    </location>
</feature>
<dbReference type="GO" id="GO:0005886">
    <property type="term" value="C:plasma membrane"/>
    <property type="evidence" value="ECO:0007669"/>
    <property type="project" value="UniProtKB-SubCell"/>
</dbReference>
<sequence>MKHLQFVLVLAIAVNVWECGDAKFGERGEISPRRRRCYDGSLPKRLKKRERKVLLDGTSGGGSSSTSSSGGGGGEVCHRLYPRVSCCPTRRAAYQILHSRDARIFSTNNTECGRLLEEIKCARCSPNAQVLFHSLDMDKMPHREPDLPRLCQDFCREFYYTCRGHIPELFQADVDEFCQYYGRRDSSLCFPDFQRKQPQGQDSNYLGDETIEDISRKHKHNCYCAHEVLSGLRQPVAVLHCGDGSQRLFVLEREGTVRILNHDLELIKEPFLDIHKLVQSGLKGGDERGLLSLAFHPNYKKNGKLYVSYTTNQERWAIGPHDHILRVVEYTVSRKNPNQVDTRTVRVLMEVAELHRKHLGGQLLFSPDGLLHIILGDGMITLDDMEEMDGLSDFTGSVLRVDVDTDCCTSPYSIPRNNPYFNSTNQPPEIFAHGLHDPGRCAVDRLQMENGSLLILCTDASGKNATSGRILEITKGKDYENEPSVYDLHSSGGAPPVGGFIYRGCQSRRLYGSYVFGDKNGNLRILQKSTLSTSATGEQWQEKALCLGSAGSCGSMLMGHILGFGEDEQGEVYILASSKSLAQSHSGKLYKLMDPKRPHAPKECQRPVEPPELLMTACSRHCKNGHCTPTGKCCCSPGWEGLFCRVAKCEPVCRNGGVCMEPNKCLCKSGYSGTQCEKSERGMPNDQEKDGQRRMRWSTRGVAHGRDTAATVKPLPVVWDGGMLMAFVIFLCCPLSSTAVCRKSCINGKCVGPDKCLCSGGYKGPLCDEDVNECGLPERPCSQRCMNTPGSYRCYCEPGYTLGADGYTCTREAACSSLRCQFGSQMERGGAARCLCPPGLHLAADNKTCEDVDECQHGADACPPRQTCRNTFGSFACVCRDGFVMGTIKGSVQCRDKDECLTGSHRCSRHAQCVNTDGSYTCQCLGDYFGNGHTCWPRRAPQSKALMYFNYKLSKRTKQIQPST</sequence>
<feature type="disulfide bond" evidence="16">
    <location>
        <begin position="649"/>
        <end position="659"/>
    </location>
</feature>
<dbReference type="SMART" id="SM00179">
    <property type="entry name" value="EGF_CA"/>
    <property type="match status" value="3"/>
</dbReference>
<reference evidence="20 21" key="1">
    <citation type="submission" date="2019-06" db="EMBL/GenBank/DDBJ databases">
        <title>Draft genomes of female and male turbot (Scophthalmus maximus).</title>
        <authorList>
            <person name="Xu H."/>
            <person name="Xu X.-W."/>
            <person name="Shao C."/>
            <person name="Chen S."/>
        </authorList>
    </citation>
    <scope>NUCLEOTIDE SEQUENCE [LARGE SCALE GENOMIC DNA]</scope>
    <source>
        <strain evidence="20">Ysfricsl-2016a</strain>
        <tissue evidence="20">Blood</tissue>
    </source>
</reference>
<evidence type="ECO:0000256" key="8">
    <source>
        <dbReference type="ARBA" id="ARBA00022729"/>
    </source>
</evidence>
<evidence type="ECO:0000256" key="4">
    <source>
        <dbReference type="ARBA" id="ARBA00022475"/>
    </source>
</evidence>
<dbReference type="FunFam" id="2.120.10.30:FF:000026">
    <property type="entry name" value="hedgehog-interacting protein-like isoform X1"/>
    <property type="match status" value="1"/>
</dbReference>
<dbReference type="GO" id="GO:0030855">
    <property type="term" value="P:epithelial cell differentiation"/>
    <property type="evidence" value="ECO:0007669"/>
    <property type="project" value="UniProtKB-ARBA"/>
</dbReference>
<name>A0A6A4SX28_SCOMX</name>
<feature type="signal peptide" evidence="18">
    <location>
        <begin position="1"/>
        <end position="22"/>
    </location>
</feature>
<evidence type="ECO:0000256" key="18">
    <source>
        <dbReference type="SAM" id="SignalP"/>
    </source>
</evidence>
<dbReference type="GO" id="GO:0005576">
    <property type="term" value="C:extracellular region"/>
    <property type="evidence" value="ECO:0007669"/>
    <property type="project" value="UniProtKB-SubCell"/>
</dbReference>
<evidence type="ECO:0000256" key="10">
    <source>
        <dbReference type="ARBA" id="ARBA00022833"/>
    </source>
</evidence>
<dbReference type="Proteomes" id="UP000438429">
    <property type="component" value="Unassembled WGS sequence"/>
</dbReference>
<dbReference type="GO" id="GO:0005509">
    <property type="term" value="F:calcium ion binding"/>
    <property type="evidence" value="ECO:0007669"/>
    <property type="project" value="InterPro"/>
</dbReference>
<dbReference type="GO" id="GO:0009968">
    <property type="term" value="P:negative regulation of signal transduction"/>
    <property type="evidence" value="ECO:0007669"/>
    <property type="project" value="UniProtKB-ARBA"/>
</dbReference>
<evidence type="ECO:0000256" key="5">
    <source>
        <dbReference type="ARBA" id="ARBA00022525"/>
    </source>
</evidence>
<dbReference type="Gene3D" id="2.120.10.30">
    <property type="entry name" value="TolB, C-terminal domain"/>
    <property type="match status" value="1"/>
</dbReference>
<dbReference type="Gene3D" id="2.10.25.10">
    <property type="entry name" value="Laminin"/>
    <property type="match status" value="7"/>
</dbReference>